<name>A0A8X6MGJ0_9ARAC</name>
<evidence type="ECO:0000313" key="3">
    <source>
        <dbReference type="Proteomes" id="UP000886998"/>
    </source>
</evidence>
<dbReference type="PANTHER" id="PTHR45749:SF23">
    <property type="entry name" value="ZINC FINGER MYM-TYPE PROTEIN 1-LIKE"/>
    <property type="match status" value="1"/>
</dbReference>
<reference evidence="2" key="1">
    <citation type="submission" date="2020-08" db="EMBL/GenBank/DDBJ databases">
        <title>Multicomponent nature underlies the extraordinary mechanical properties of spider dragline silk.</title>
        <authorList>
            <person name="Kono N."/>
            <person name="Nakamura H."/>
            <person name="Mori M."/>
            <person name="Yoshida Y."/>
            <person name="Ohtoshi R."/>
            <person name="Malay A.D."/>
            <person name="Moran D.A.P."/>
            <person name="Tomita M."/>
            <person name="Numata K."/>
            <person name="Arakawa K."/>
        </authorList>
    </citation>
    <scope>NUCLEOTIDE SEQUENCE</scope>
</reference>
<keyword evidence="3" id="KW-1185">Reference proteome</keyword>
<feature type="domain" description="DUF4371" evidence="1">
    <location>
        <begin position="6"/>
        <end position="91"/>
    </location>
</feature>
<organism evidence="2 3">
    <name type="scientific">Trichonephila inaurata madagascariensis</name>
    <dbReference type="NCBI Taxonomy" id="2747483"/>
    <lineage>
        <taxon>Eukaryota</taxon>
        <taxon>Metazoa</taxon>
        <taxon>Ecdysozoa</taxon>
        <taxon>Arthropoda</taxon>
        <taxon>Chelicerata</taxon>
        <taxon>Arachnida</taxon>
        <taxon>Araneae</taxon>
        <taxon>Araneomorphae</taxon>
        <taxon>Entelegynae</taxon>
        <taxon>Araneoidea</taxon>
        <taxon>Nephilidae</taxon>
        <taxon>Trichonephila</taxon>
        <taxon>Trichonephila inaurata</taxon>
    </lineage>
</organism>
<gene>
    <name evidence="2" type="primary">ZMYM1</name>
    <name evidence="2" type="ORF">TNIN_200341</name>
</gene>
<evidence type="ECO:0000259" key="1">
    <source>
        <dbReference type="Pfam" id="PF14291"/>
    </source>
</evidence>
<dbReference type="Proteomes" id="UP000886998">
    <property type="component" value="Unassembled WGS sequence"/>
</dbReference>
<dbReference type="EMBL" id="BMAV01026420">
    <property type="protein sequence ID" value="GFS50181.1"/>
    <property type="molecule type" value="Genomic_DNA"/>
</dbReference>
<proteinExistence type="predicted"/>
<dbReference type="OrthoDB" id="10063284at2759"/>
<evidence type="ECO:0000313" key="2">
    <source>
        <dbReference type="EMBL" id="GFS50181.1"/>
    </source>
</evidence>
<dbReference type="AlphaFoldDB" id="A0A8X6MGJ0"/>
<accession>A0A8X6MGJ0</accession>
<comment type="caution">
    <text evidence="2">The sequence shown here is derived from an EMBL/GenBank/DDBJ whole genome shotgun (WGS) entry which is preliminary data.</text>
</comment>
<dbReference type="InterPro" id="IPR025398">
    <property type="entry name" value="DUF4371"/>
</dbReference>
<dbReference type="Pfam" id="PF14291">
    <property type="entry name" value="DUF4371"/>
    <property type="match status" value="1"/>
</dbReference>
<feature type="non-terminal residue" evidence="2">
    <location>
        <position position="1"/>
    </location>
</feature>
<protein>
    <submittedName>
        <fullName evidence="2">Zinc finger MYM-type protein 1</fullName>
    </submittedName>
</protein>
<dbReference type="PANTHER" id="PTHR45749">
    <property type="match status" value="1"/>
</dbReference>
<sequence length="107" mass="12024">DIQEAKYFSLSVDSVADISHTDQLTAELRYVRVSDEEVADRFLAFLPIKSPTGEALASTVLTFLKKCNIDIKNLREQSYDNAANMSECYNGLQAHSLKINQLAHYIP</sequence>